<comment type="caution">
    <text evidence="1">The sequence shown here is derived from an EMBL/GenBank/DDBJ whole genome shotgun (WGS) entry which is preliminary data.</text>
</comment>
<proteinExistence type="predicted"/>
<protein>
    <submittedName>
        <fullName evidence="1">Uncharacterized protein</fullName>
    </submittedName>
</protein>
<evidence type="ECO:0000313" key="2">
    <source>
        <dbReference type="Proteomes" id="UP000717328"/>
    </source>
</evidence>
<dbReference type="Proteomes" id="UP000717328">
    <property type="component" value="Unassembled WGS sequence"/>
</dbReference>
<gene>
    <name evidence="1" type="ORF">H0H81_003918</name>
</gene>
<evidence type="ECO:0000313" key="1">
    <source>
        <dbReference type="EMBL" id="KAG5649429.1"/>
    </source>
</evidence>
<dbReference type="OrthoDB" id="5596707at2759"/>
<dbReference type="AlphaFoldDB" id="A0A9P7GGY8"/>
<reference evidence="1" key="1">
    <citation type="submission" date="2021-02" db="EMBL/GenBank/DDBJ databases">
        <authorList>
            <person name="Nieuwenhuis M."/>
            <person name="Van De Peppel L.J.J."/>
        </authorList>
    </citation>
    <scope>NUCLEOTIDE SEQUENCE</scope>
    <source>
        <strain evidence="1">D49</strain>
    </source>
</reference>
<dbReference type="EMBL" id="JABCKI010001018">
    <property type="protein sequence ID" value="KAG5649429.1"/>
    <property type="molecule type" value="Genomic_DNA"/>
</dbReference>
<organism evidence="1 2">
    <name type="scientific">Sphagnurus paluster</name>
    <dbReference type="NCBI Taxonomy" id="117069"/>
    <lineage>
        <taxon>Eukaryota</taxon>
        <taxon>Fungi</taxon>
        <taxon>Dikarya</taxon>
        <taxon>Basidiomycota</taxon>
        <taxon>Agaricomycotina</taxon>
        <taxon>Agaricomycetes</taxon>
        <taxon>Agaricomycetidae</taxon>
        <taxon>Agaricales</taxon>
        <taxon>Tricholomatineae</taxon>
        <taxon>Lyophyllaceae</taxon>
        <taxon>Sphagnurus</taxon>
    </lineage>
</organism>
<reference evidence="1" key="2">
    <citation type="submission" date="2021-10" db="EMBL/GenBank/DDBJ databases">
        <title>Phylogenomics reveals ancestral predisposition of the termite-cultivated fungus Termitomyces towards a domesticated lifestyle.</title>
        <authorList>
            <person name="Auxier B."/>
            <person name="Grum-Grzhimaylo A."/>
            <person name="Cardenas M.E."/>
            <person name="Lodge J.D."/>
            <person name="Laessoe T."/>
            <person name="Pedersen O."/>
            <person name="Smith M.E."/>
            <person name="Kuyper T.W."/>
            <person name="Franco-Molano E.A."/>
            <person name="Baroni T.J."/>
            <person name="Aanen D.K."/>
        </authorList>
    </citation>
    <scope>NUCLEOTIDE SEQUENCE</scope>
    <source>
        <strain evidence="1">D49</strain>
    </source>
</reference>
<feature type="non-terminal residue" evidence="1">
    <location>
        <position position="1"/>
    </location>
</feature>
<sequence>SAEEQIWLLQQEVLALCSVEELCSIAPEICCKFREAITQKCVATTMIEVEPEAVEEIHLLAYIEELKAVLILSSQVPNQAPCSNVAGDYYDIYLRSLAPGETLERLTVTKETRSLRSIFMNINIMEQVECIVNSGSQIVAMSEEVCHKLKIKYDPSVILNMQSANGCLNPSLGLA</sequence>
<name>A0A9P7GGY8_9AGAR</name>
<accession>A0A9P7GGY8</accession>
<keyword evidence="2" id="KW-1185">Reference proteome</keyword>